<dbReference type="EC" id="3.5.1.11" evidence="7"/>
<sequence precursor="true">MKRVCSVLFLCSGLLCAAPIRTPGLRKPVEILRDRWGVPHIYAATVHDLFFAQGYITATDRLFQIDLWRRVGSGKLAEVMGPAYIDRDRLARAVNYRGDWAAEWAAYGSDAREIVTAFTEGVNAYIHSLGANLPREFKIAGYAPGLWVPEDCLSRVAGLTMTGNLTREVTHAEDIRRYGIERTLQFTRIEPHAAMTVPAGLDLAAITADILRTYRQTVGPVRLTTEQGSNNWVVDGTLTATGRPILANDPHRPVQLPSLRKTVHLNGPGWNAIGSGEPGLPGIALGHNDSVAFGFTIVGIDQQDLYVESVNPSNAAQYRYRGAWKDFETRQQQLALKGEAARTITLRYTVHGPVIAEDGAAHRVYALRWVGSEPGTAGYLAGLSLARARDWTEFRAAMARYRVPSENLVYADTKGNIGWQVGGLTPIRDGWNGLLPVPGDEGRYEWTGFRKPEELPFEFNPARHYIATANHNILPEGYKIPIGYDGWALPFRVTRIREMLAAGKKFDIADFVRMQQDVTSLPAQRFQAAVRGWHPAEGTATARALAEVLQWHAVLAANSHAALLYELWMSKLPSALFGEMAAKADLDMQLRKLEAGVDPAILEKTLEGALAEVDRRKVTTWGALHQLTLAHPLGKAEFQLGPVPRPGDANTVNATSGTNFRQTNGASWREVLDVGDWDRSVMTNVPGESGNPGSSHYSDLLADWAAGRYHPLPFSRKAVEAATEERIELIP</sequence>
<dbReference type="Gene3D" id="1.10.1400.10">
    <property type="match status" value="1"/>
</dbReference>
<dbReference type="AlphaFoldDB" id="Q01TV0"/>
<feature type="signal peptide" evidence="6">
    <location>
        <begin position="1"/>
        <end position="17"/>
    </location>
</feature>
<dbReference type="eggNOG" id="COG2366">
    <property type="taxonomic scope" value="Bacteria"/>
</dbReference>
<dbReference type="PANTHER" id="PTHR34218:SF4">
    <property type="entry name" value="ACYL-HOMOSERINE LACTONE ACYLASE QUIP"/>
    <property type="match status" value="1"/>
</dbReference>
<dbReference type="InterPro" id="IPR014395">
    <property type="entry name" value="Pen/GL7ACA/AHL_acylase"/>
</dbReference>
<dbReference type="InterPro" id="IPR002692">
    <property type="entry name" value="S45"/>
</dbReference>
<dbReference type="InterPro" id="IPR043147">
    <property type="entry name" value="Penicillin_amidase_A-knob"/>
</dbReference>
<feature type="binding site" evidence="5">
    <location>
        <position position="168"/>
    </location>
    <ligand>
        <name>Ca(2+)</name>
        <dbReference type="ChEBI" id="CHEBI:29108"/>
    </ligand>
</feature>
<dbReference type="SUPFAM" id="SSF56235">
    <property type="entry name" value="N-terminal nucleophile aminohydrolases (Ntn hydrolases)"/>
    <property type="match status" value="1"/>
</dbReference>
<dbReference type="STRING" id="234267.Acid_5979"/>
<keyword evidence="3" id="KW-0865">Zymogen</keyword>
<dbReference type="OrthoDB" id="9759796at2"/>
<dbReference type="InterPro" id="IPR043146">
    <property type="entry name" value="Penicillin_amidase_N_B-knob"/>
</dbReference>
<dbReference type="GO" id="GO:0008953">
    <property type="term" value="F:penicillin amidase activity"/>
    <property type="evidence" value="ECO:0007669"/>
    <property type="project" value="UniProtKB-EC"/>
</dbReference>
<feature type="chain" id="PRO_5004163169" evidence="6">
    <location>
        <begin position="18"/>
        <end position="731"/>
    </location>
</feature>
<gene>
    <name evidence="7" type="ordered locus">Acid_5979</name>
</gene>
<dbReference type="InterPro" id="IPR023343">
    <property type="entry name" value="Penicillin_amidase_dom1"/>
</dbReference>
<evidence type="ECO:0000256" key="4">
    <source>
        <dbReference type="PIRSR" id="PIRSR001227-1"/>
    </source>
</evidence>
<proteinExistence type="inferred from homology"/>
<dbReference type="InParanoid" id="Q01TV0"/>
<dbReference type="Gene3D" id="3.60.20.10">
    <property type="entry name" value="Glutamine Phosphoribosylpyrophosphate, subunit 1, domain 1"/>
    <property type="match status" value="1"/>
</dbReference>
<comment type="similarity">
    <text evidence="1">Belongs to the peptidase S45 family.</text>
</comment>
<dbReference type="EMBL" id="CP000473">
    <property type="protein sequence ID" value="ABJ86920.1"/>
    <property type="molecule type" value="Genomic_DNA"/>
</dbReference>
<dbReference type="PIRSF" id="PIRSF001227">
    <property type="entry name" value="Pen_acylase"/>
    <property type="match status" value="1"/>
</dbReference>
<dbReference type="MEROPS" id="S45.003"/>
<evidence type="ECO:0000256" key="3">
    <source>
        <dbReference type="ARBA" id="ARBA00023145"/>
    </source>
</evidence>
<dbReference type="HOGENOM" id="CLU_011790_0_0_0"/>
<name>Q01TV0_SOLUE</name>
<keyword evidence="2 7" id="KW-0378">Hydrolase</keyword>
<evidence type="ECO:0000256" key="2">
    <source>
        <dbReference type="ARBA" id="ARBA00022801"/>
    </source>
</evidence>
<dbReference type="GO" id="GO:0046872">
    <property type="term" value="F:metal ion binding"/>
    <property type="evidence" value="ECO:0007669"/>
    <property type="project" value="UniProtKB-KW"/>
</dbReference>
<dbReference type="PANTHER" id="PTHR34218">
    <property type="entry name" value="PEPTIDASE S45 PENICILLIN AMIDASE"/>
    <property type="match status" value="1"/>
</dbReference>
<dbReference type="KEGG" id="sus:Acid_5979"/>
<feature type="active site" description="Nucleophile" evidence="4">
    <location>
        <position position="229"/>
    </location>
</feature>
<accession>Q01TV0</accession>
<evidence type="ECO:0000313" key="7">
    <source>
        <dbReference type="EMBL" id="ABJ86920.1"/>
    </source>
</evidence>
<dbReference type="Pfam" id="PF01804">
    <property type="entry name" value="Penicil_amidase"/>
    <property type="match status" value="1"/>
</dbReference>
<dbReference type="Gene3D" id="2.30.120.10">
    <property type="match status" value="1"/>
</dbReference>
<keyword evidence="5" id="KW-0106">Calcium</keyword>
<protein>
    <submittedName>
        <fullName evidence="7">Penicillin amidase</fullName>
        <ecNumber evidence="7">3.5.1.11</ecNumber>
    </submittedName>
</protein>
<keyword evidence="6" id="KW-0732">Signal</keyword>
<reference evidence="7" key="1">
    <citation type="submission" date="2006-10" db="EMBL/GenBank/DDBJ databases">
        <title>Complete sequence of Solibacter usitatus Ellin6076.</title>
        <authorList>
            <consortium name="US DOE Joint Genome Institute"/>
            <person name="Copeland A."/>
            <person name="Lucas S."/>
            <person name="Lapidus A."/>
            <person name="Barry K."/>
            <person name="Detter J.C."/>
            <person name="Glavina del Rio T."/>
            <person name="Hammon N."/>
            <person name="Israni S."/>
            <person name="Dalin E."/>
            <person name="Tice H."/>
            <person name="Pitluck S."/>
            <person name="Thompson L.S."/>
            <person name="Brettin T."/>
            <person name="Bruce D."/>
            <person name="Han C."/>
            <person name="Tapia R."/>
            <person name="Gilna P."/>
            <person name="Schmutz J."/>
            <person name="Larimer F."/>
            <person name="Land M."/>
            <person name="Hauser L."/>
            <person name="Kyrpides N."/>
            <person name="Mikhailova N."/>
            <person name="Janssen P.H."/>
            <person name="Kuske C.R."/>
            <person name="Richardson P."/>
        </authorList>
    </citation>
    <scope>NUCLEOTIDE SEQUENCE</scope>
    <source>
        <strain evidence="7">Ellin6076</strain>
    </source>
</reference>
<keyword evidence="5" id="KW-0479">Metal-binding</keyword>
<feature type="binding site" evidence="5">
    <location>
        <position position="304"/>
    </location>
    <ligand>
        <name>Ca(2+)</name>
        <dbReference type="ChEBI" id="CHEBI:29108"/>
    </ligand>
</feature>
<organism evidence="7">
    <name type="scientific">Solibacter usitatus (strain Ellin6076)</name>
    <dbReference type="NCBI Taxonomy" id="234267"/>
    <lineage>
        <taxon>Bacteria</taxon>
        <taxon>Pseudomonadati</taxon>
        <taxon>Acidobacteriota</taxon>
        <taxon>Terriglobia</taxon>
        <taxon>Bryobacterales</taxon>
        <taxon>Solibacteraceae</taxon>
        <taxon>Candidatus Solibacter</taxon>
    </lineage>
</organism>
<dbReference type="InterPro" id="IPR029055">
    <property type="entry name" value="Ntn_hydrolases_N"/>
</dbReference>
<evidence type="ECO:0000256" key="1">
    <source>
        <dbReference type="ARBA" id="ARBA00006586"/>
    </source>
</evidence>
<dbReference type="Gene3D" id="1.10.439.10">
    <property type="entry name" value="Penicillin Amidohydrolase, domain 1"/>
    <property type="match status" value="1"/>
</dbReference>
<dbReference type="GO" id="GO:0017000">
    <property type="term" value="P:antibiotic biosynthetic process"/>
    <property type="evidence" value="ECO:0007669"/>
    <property type="project" value="InterPro"/>
</dbReference>
<evidence type="ECO:0000256" key="5">
    <source>
        <dbReference type="PIRSR" id="PIRSR001227-2"/>
    </source>
</evidence>
<dbReference type="CDD" id="cd03747">
    <property type="entry name" value="Ntn_PGA_like"/>
    <property type="match status" value="1"/>
</dbReference>
<feature type="binding site" evidence="5">
    <location>
        <position position="301"/>
    </location>
    <ligand>
        <name>Ca(2+)</name>
        <dbReference type="ChEBI" id="CHEBI:29108"/>
    </ligand>
</feature>
<comment type="cofactor">
    <cofactor evidence="5">
        <name>Ca(2+)</name>
        <dbReference type="ChEBI" id="CHEBI:29108"/>
    </cofactor>
    <text evidence="5">Binds 1 Ca(2+) ion per dimer.</text>
</comment>
<evidence type="ECO:0000256" key="6">
    <source>
        <dbReference type="SAM" id="SignalP"/>
    </source>
</evidence>